<keyword evidence="1" id="KW-0472">Membrane</keyword>
<dbReference type="EMBL" id="JH993055">
    <property type="protein sequence ID" value="EKX37801.1"/>
    <property type="molecule type" value="Genomic_DNA"/>
</dbReference>
<proteinExistence type="predicted"/>
<sequence length="159" mass="18276">MYRHAQMALMTTRWKNGTGQIMQIEKPLGSRMIIFILGVWTEVVTFSAILISGSLFIITAKTVDLVIRSTVAIMFVQNVDEVVFDACCPQEITQEVGSTRYRVKWLVLIPMMPQDLSISLEYYYGLFFHLPFVFIITVCVVFTIRWIGPVPCNDVWWGL</sequence>
<protein>
    <submittedName>
        <fullName evidence="2 3">Uncharacterized protein</fullName>
    </submittedName>
</protein>
<organism evidence="2">
    <name type="scientific">Guillardia theta (strain CCMP2712)</name>
    <name type="common">Cryptophyte</name>
    <dbReference type="NCBI Taxonomy" id="905079"/>
    <lineage>
        <taxon>Eukaryota</taxon>
        <taxon>Cryptophyceae</taxon>
        <taxon>Pyrenomonadales</taxon>
        <taxon>Geminigeraceae</taxon>
        <taxon>Guillardia</taxon>
    </lineage>
</organism>
<gene>
    <name evidence="2" type="ORF">GUITHDRAFT_154889</name>
</gene>
<dbReference type="EnsemblProtists" id="EKX37801">
    <property type="protein sequence ID" value="EKX37801"/>
    <property type="gene ID" value="GUITHDRAFT_154889"/>
</dbReference>
<name>L1INF1_GUITC</name>
<feature type="transmembrane region" description="Helical" evidence="1">
    <location>
        <begin position="32"/>
        <end position="58"/>
    </location>
</feature>
<dbReference type="GeneID" id="17294491"/>
<reference evidence="2 4" key="1">
    <citation type="journal article" date="2012" name="Nature">
        <title>Algal genomes reveal evolutionary mosaicism and the fate of nucleomorphs.</title>
        <authorList>
            <consortium name="DOE Joint Genome Institute"/>
            <person name="Curtis B.A."/>
            <person name="Tanifuji G."/>
            <person name="Burki F."/>
            <person name="Gruber A."/>
            <person name="Irimia M."/>
            <person name="Maruyama S."/>
            <person name="Arias M.C."/>
            <person name="Ball S.G."/>
            <person name="Gile G.H."/>
            <person name="Hirakawa Y."/>
            <person name="Hopkins J.F."/>
            <person name="Kuo A."/>
            <person name="Rensing S.A."/>
            <person name="Schmutz J."/>
            <person name="Symeonidi A."/>
            <person name="Elias M."/>
            <person name="Eveleigh R.J."/>
            <person name="Herman E.K."/>
            <person name="Klute M.J."/>
            <person name="Nakayama T."/>
            <person name="Obornik M."/>
            <person name="Reyes-Prieto A."/>
            <person name="Armbrust E.V."/>
            <person name="Aves S.J."/>
            <person name="Beiko R.G."/>
            <person name="Coutinho P."/>
            <person name="Dacks J.B."/>
            <person name="Durnford D.G."/>
            <person name="Fast N.M."/>
            <person name="Green B.R."/>
            <person name="Grisdale C.J."/>
            <person name="Hempel F."/>
            <person name="Henrissat B."/>
            <person name="Hoppner M.P."/>
            <person name="Ishida K."/>
            <person name="Kim E."/>
            <person name="Koreny L."/>
            <person name="Kroth P.G."/>
            <person name="Liu Y."/>
            <person name="Malik S.B."/>
            <person name="Maier U.G."/>
            <person name="McRose D."/>
            <person name="Mock T."/>
            <person name="Neilson J.A."/>
            <person name="Onodera N.T."/>
            <person name="Poole A.M."/>
            <person name="Pritham E.J."/>
            <person name="Richards T.A."/>
            <person name="Rocap G."/>
            <person name="Roy S.W."/>
            <person name="Sarai C."/>
            <person name="Schaack S."/>
            <person name="Shirato S."/>
            <person name="Slamovits C.H."/>
            <person name="Spencer D.F."/>
            <person name="Suzuki S."/>
            <person name="Worden A.Z."/>
            <person name="Zauner S."/>
            <person name="Barry K."/>
            <person name="Bell C."/>
            <person name="Bharti A.K."/>
            <person name="Crow J.A."/>
            <person name="Grimwood J."/>
            <person name="Kramer R."/>
            <person name="Lindquist E."/>
            <person name="Lucas S."/>
            <person name="Salamov A."/>
            <person name="McFadden G.I."/>
            <person name="Lane C.E."/>
            <person name="Keeling P.J."/>
            <person name="Gray M.W."/>
            <person name="Grigoriev I.V."/>
            <person name="Archibald J.M."/>
        </authorList>
    </citation>
    <scope>NUCLEOTIDE SEQUENCE</scope>
    <source>
        <strain evidence="2 4">CCMP2712</strain>
    </source>
</reference>
<dbReference type="HOGENOM" id="CLU_1664050_0_0_1"/>
<keyword evidence="4" id="KW-1185">Reference proteome</keyword>
<keyword evidence="1" id="KW-0812">Transmembrane</keyword>
<evidence type="ECO:0000313" key="4">
    <source>
        <dbReference type="Proteomes" id="UP000011087"/>
    </source>
</evidence>
<dbReference type="PaxDb" id="55529-EKX37801"/>
<feature type="transmembrane region" description="Helical" evidence="1">
    <location>
        <begin position="122"/>
        <end position="144"/>
    </location>
</feature>
<reference evidence="4" key="2">
    <citation type="submission" date="2012-11" db="EMBL/GenBank/DDBJ databases">
        <authorList>
            <person name="Kuo A."/>
            <person name="Curtis B.A."/>
            <person name="Tanifuji G."/>
            <person name="Burki F."/>
            <person name="Gruber A."/>
            <person name="Irimia M."/>
            <person name="Maruyama S."/>
            <person name="Arias M.C."/>
            <person name="Ball S.G."/>
            <person name="Gile G.H."/>
            <person name="Hirakawa Y."/>
            <person name="Hopkins J.F."/>
            <person name="Rensing S.A."/>
            <person name="Schmutz J."/>
            <person name="Symeonidi A."/>
            <person name="Elias M."/>
            <person name="Eveleigh R.J."/>
            <person name="Herman E.K."/>
            <person name="Klute M.J."/>
            <person name="Nakayama T."/>
            <person name="Obornik M."/>
            <person name="Reyes-Prieto A."/>
            <person name="Armbrust E.V."/>
            <person name="Aves S.J."/>
            <person name="Beiko R.G."/>
            <person name="Coutinho P."/>
            <person name="Dacks J.B."/>
            <person name="Durnford D.G."/>
            <person name="Fast N.M."/>
            <person name="Green B.R."/>
            <person name="Grisdale C."/>
            <person name="Hempe F."/>
            <person name="Henrissat B."/>
            <person name="Hoppner M.P."/>
            <person name="Ishida K.-I."/>
            <person name="Kim E."/>
            <person name="Koreny L."/>
            <person name="Kroth P.G."/>
            <person name="Liu Y."/>
            <person name="Malik S.-B."/>
            <person name="Maier U.G."/>
            <person name="McRose D."/>
            <person name="Mock T."/>
            <person name="Neilson J.A."/>
            <person name="Onodera N.T."/>
            <person name="Poole A.M."/>
            <person name="Pritham E.J."/>
            <person name="Richards T.A."/>
            <person name="Rocap G."/>
            <person name="Roy S.W."/>
            <person name="Sarai C."/>
            <person name="Schaack S."/>
            <person name="Shirato S."/>
            <person name="Slamovits C.H."/>
            <person name="Spencer D.F."/>
            <person name="Suzuki S."/>
            <person name="Worden A.Z."/>
            <person name="Zauner S."/>
            <person name="Barry K."/>
            <person name="Bell C."/>
            <person name="Bharti A.K."/>
            <person name="Crow J.A."/>
            <person name="Grimwood J."/>
            <person name="Kramer R."/>
            <person name="Lindquist E."/>
            <person name="Lucas S."/>
            <person name="Salamov A."/>
            <person name="McFadden G.I."/>
            <person name="Lane C.E."/>
            <person name="Keeling P.J."/>
            <person name="Gray M.W."/>
            <person name="Grigoriev I.V."/>
            <person name="Archibald J.M."/>
        </authorList>
    </citation>
    <scope>NUCLEOTIDE SEQUENCE</scope>
    <source>
        <strain evidence="4">CCMP2712</strain>
    </source>
</reference>
<dbReference type="KEGG" id="gtt:GUITHDRAFT_154889"/>
<dbReference type="RefSeq" id="XP_005824781.1">
    <property type="nucleotide sequence ID" value="XM_005824724.1"/>
</dbReference>
<dbReference type="Proteomes" id="UP000011087">
    <property type="component" value="Unassembled WGS sequence"/>
</dbReference>
<dbReference type="AlphaFoldDB" id="L1INF1"/>
<evidence type="ECO:0000313" key="2">
    <source>
        <dbReference type="EMBL" id="EKX37801.1"/>
    </source>
</evidence>
<keyword evidence="1" id="KW-1133">Transmembrane helix</keyword>
<evidence type="ECO:0000256" key="1">
    <source>
        <dbReference type="SAM" id="Phobius"/>
    </source>
</evidence>
<reference evidence="3" key="3">
    <citation type="submission" date="2016-03" db="UniProtKB">
        <authorList>
            <consortium name="EnsemblProtists"/>
        </authorList>
    </citation>
    <scope>IDENTIFICATION</scope>
</reference>
<accession>L1INF1</accession>
<evidence type="ECO:0000313" key="3">
    <source>
        <dbReference type="EnsemblProtists" id="EKX37801"/>
    </source>
</evidence>